<keyword evidence="2" id="KW-0805">Transcription regulation</keyword>
<evidence type="ECO:0000256" key="7">
    <source>
        <dbReference type="SAM" id="MobiDB-lite"/>
    </source>
</evidence>
<dbReference type="InterPro" id="IPR017930">
    <property type="entry name" value="Myb_dom"/>
</dbReference>
<feature type="coiled-coil region" evidence="6">
    <location>
        <begin position="9"/>
        <end position="39"/>
    </location>
</feature>
<dbReference type="GO" id="GO:0003700">
    <property type="term" value="F:DNA-binding transcription factor activity"/>
    <property type="evidence" value="ECO:0007669"/>
    <property type="project" value="InterPro"/>
</dbReference>
<dbReference type="NCBIfam" id="TIGR01557">
    <property type="entry name" value="myb_SHAQKYF"/>
    <property type="match status" value="1"/>
</dbReference>
<accession>A0AAV3R3V4</accession>
<name>A0AAV3R3V4_LITER</name>
<feature type="compositionally biased region" description="Basic and acidic residues" evidence="7">
    <location>
        <begin position="170"/>
        <end position="181"/>
    </location>
</feature>
<feature type="compositionally biased region" description="Polar residues" evidence="7">
    <location>
        <begin position="108"/>
        <end position="125"/>
    </location>
</feature>
<evidence type="ECO:0000256" key="1">
    <source>
        <dbReference type="ARBA" id="ARBA00004123"/>
    </source>
</evidence>
<evidence type="ECO:0000313" key="9">
    <source>
        <dbReference type="EMBL" id="GAA0169578.1"/>
    </source>
</evidence>
<comment type="caution">
    <text evidence="9">The sequence shown here is derived from an EMBL/GenBank/DDBJ whole genome shotgun (WGS) entry which is preliminary data.</text>
</comment>
<dbReference type="GO" id="GO:0005634">
    <property type="term" value="C:nucleus"/>
    <property type="evidence" value="ECO:0007669"/>
    <property type="project" value="UniProtKB-SubCell"/>
</dbReference>
<sequence length="390" mass="42952">MMINLNTKANVYEEKLQKCQEYIDALEEERRKIQVFKRELPLCLKLVTQAIEACKQQLTFSDGNEYNFHGQSECSEQTSSEGPVLEEFIPIKRLYCDDEDQLCKKPKSNNNEIGSMNNDNKASKNSDWLRSAQLWNQSPDPTPKEVQYSPKIEQVVEVKRDVNGGAFHLFKEKKSQGHAHETSGGGKEVGAAASSSAETGESSGGGNGKSNKQEKEGQSLRKQRRSWSPELHKKFLNAVQQLGGSHVATPKQIKELMNVDGLTNDEVKSHLQKYRLHTRRPNPSTNHNNTPQRQPQFVVVGGLWVPPQQHNSFASTSVSTSPPPATLSNGICAPIATNPTNVQDASMSSKQFFKNPISDDHVSHSEGGGGVSNSLVTSSSDTTTASLPAH</sequence>
<gene>
    <name evidence="9" type="ORF">LIER_24029</name>
</gene>
<dbReference type="InterPro" id="IPR001005">
    <property type="entry name" value="SANT/Myb"/>
</dbReference>
<evidence type="ECO:0000259" key="8">
    <source>
        <dbReference type="PROSITE" id="PS51294"/>
    </source>
</evidence>
<dbReference type="InterPro" id="IPR006447">
    <property type="entry name" value="Myb_dom_plants"/>
</dbReference>
<dbReference type="Gene3D" id="1.10.10.60">
    <property type="entry name" value="Homeodomain-like"/>
    <property type="match status" value="1"/>
</dbReference>
<comment type="subcellular location">
    <subcellularLocation>
        <location evidence="1">Nucleus</location>
    </subcellularLocation>
</comment>
<evidence type="ECO:0000256" key="5">
    <source>
        <dbReference type="ARBA" id="ARBA00023242"/>
    </source>
</evidence>
<dbReference type="Proteomes" id="UP001454036">
    <property type="component" value="Unassembled WGS sequence"/>
</dbReference>
<dbReference type="GO" id="GO:0003677">
    <property type="term" value="F:DNA binding"/>
    <property type="evidence" value="ECO:0007669"/>
    <property type="project" value="UniProtKB-KW"/>
</dbReference>
<dbReference type="InterPro" id="IPR044787">
    <property type="entry name" value="HHO5-like"/>
</dbReference>
<feature type="region of interest" description="Disordered" evidence="7">
    <location>
        <begin position="170"/>
        <end position="229"/>
    </location>
</feature>
<feature type="compositionally biased region" description="Polar residues" evidence="7">
    <location>
        <begin position="373"/>
        <end position="390"/>
    </location>
</feature>
<dbReference type="Pfam" id="PF00249">
    <property type="entry name" value="Myb_DNA-binding"/>
    <property type="match status" value="1"/>
</dbReference>
<feature type="domain" description="HTH myb-type" evidence="8">
    <location>
        <begin position="221"/>
        <end position="279"/>
    </location>
</feature>
<organism evidence="9 10">
    <name type="scientific">Lithospermum erythrorhizon</name>
    <name type="common">Purple gromwell</name>
    <name type="synonym">Lithospermum officinale var. erythrorhizon</name>
    <dbReference type="NCBI Taxonomy" id="34254"/>
    <lineage>
        <taxon>Eukaryota</taxon>
        <taxon>Viridiplantae</taxon>
        <taxon>Streptophyta</taxon>
        <taxon>Embryophyta</taxon>
        <taxon>Tracheophyta</taxon>
        <taxon>Spermatophyta</taxon>
        <taxon>Magnoliopsida</taxon>
        <taxon>eudicotyledons</taxon>
        <taxon>Gunneridae</taxon>
        <taxon>Pentapetalae</taxon>
        <taxon>asterids</taxon>
        <taxon>lamiids</taxon>
        <taxon>Boraginales</taxon>
        <taxon>Boraginaceae</taxon>
        <taxon>Boraginoideae</taxon>
        <taxon>Lithospermeae</taxon>
        <taxon>Lithospermum</taxon>
    </lineage>
</organism>
<evidence type="ECO:0000313" key="10">
    <source>
        <dbReference type="Proteomes" id="UP001454036"/>
    </source>
</evidence>
<feature type="compositionally biased region" description="Low complexity" evidence="7">
    <location>
        <begin position="189"/>
        <end position="201"/>
    </location>
</feature>
<dbReference type="InterPro" id="IPR058673">
    <property type="entry name" value="HHO5-like_N"/>
</dbReference>
<dbReference type="AlphaFoldDB" id="A0AAV3R3V4"/>
<dbReference type="EMBL" id="BAABME010006893">
    <property type="protein sequence ID" value="GAA0169578.1"/>
    <property type="molecule type" value="Genomic_DNA"/>
</dbReference>
<dbReference type="PROSITE" id="PS51294">
    <property type="entry name" value="HTH_MYB"/>
    <property type="match status" value="1"/>
</dbReference>
<proteinExistence type="predicted"/>
<dbReference type="FunFam" id="1.10.10.60:FF:000002">
    <property type="entry name" value="Myb family transcription factor"/>
    <property type="match status" value="1"/>
</dbReference>
<evidence type="ECO:0000256" key="3">
    <source>
        <dbReference type="ARBA" id="ARBA00023125"/>
    </source>
</evidence>
<evidence type="ECO:0000256" key="6">
    <source>
        <dbReference type="SAM" id="Coils"/>
    </source>
</evidence>
<keyword evidence="3 9" id="KW-0238">DNA-binding</keyword>
<evidence type="ECO:0000256" key="4">
    <source>
        <dbReference type="ARBA" id="ARBA00023163"/>
    </source>
</evidence>
<keyword evidence="6" id="KW-0175">Coiled coil</keyword>
<dbReference type="PANTHER" id="PTHR31003:SF16">
    <property type="entry name" value="TRANSCRIPTION FACTOR HHO2"/>
    <property type="match status" value="1"/>
</dbReference>
<dbReference type="InterPro" id="IPR009057">
    <property type="entry name" value="Homeodomain-like_sf"/>
</dbReference>
<feature type="region of interest" description="Disordered" evidence="7">
    <location>
        <begin position="106"/>
        <end position="125"/>
    </location>
</feature>
<feature type="region of interest" description="Disordered" evidence="7">
    <location>
        <begin position="350"/>
        <end position="390"/>
    </location>
</feature>
<keyword evidence="4" id="KW-0804">Transcription</keyword>
<evidence type="ECO:0000256" key="2">
    <source>
        <dbReference type="ARBA" id="ARBA00023015"/>
    </source>
</evidence>
<reference evidence="9 10" key="1">
    <citation type="submission" date="2024-01" db="EMBL/GenBank/DDBJ databases">
        <title>The complete chloroplast genome sequence of Lithospermum erythrorhizon: insights into the phylogenetic relationship among Boraginaceae species and the maternal lineages of purple gromwells.</title>
        <authorList>
            <person name="Okada T."/>
            <person name="Watanabe K."/>
        </authorList>
    </citation>
    <scope>NUCLEOTIDE SEQUENCE [LARGE SCALE GENOMIC DNA]</scope>
</reference>
<protein>
    <submittedName>
        <fullName evidence="9">DNA-binding transcription factor</fullName>
    </submittedName>
</protein>
<keyword evidence="10" id="KW-1185">Reference proteome</keyword>
<keyword evidence="5" id="KW-0539">Nucleus</keyword>
<dbReference type="PANTHER" id="PTHR31003">
    <property type="entry name" value="MYB FAMILY TRANSCRIPTION FACTOR"/>
    <property type="match status" value="1"/>
</dbReference>
<dbReference type="Pfam" id="PF26575">
    <property type="entry name" value="HHO5_N"/>
    <property type="match status" value="1"/>
</dbReference>
<dbReference type="SUPFAM" id="SSF46689">
    <property type="entry name" value="Homeodomain-like"/>
    <property type="match status" value="1"/>
</dbReference>